<proteinExistence type="predicted"/>
<evidence type="ECO:0000313" key="3">
    <source>
        <dbReference type="Proteomes" id="UP000316905"/>
    </source>
</evidence>
<comment type="caution">
    <text evidence="2">The sequence shown here is derived from an EMBL/GenBank/DDBJ whole genome shotgun (WGS) entry which is preliminary data.</text>
</comment>
<feature type="domain" description="Cyclodeaminase/cyclohydrolase" evidence="1">
    <location>
        <begin position="11"/>
        <end position="177"/>
    </location>
</feature>
<gene>
    <name evidence="2" type="ORF">IQ22_04497</name>
</gene>
<dbReference type="InterPro" id="IPR036178">
    <property type="entry name" value="Formintransfe-cycloase-like_sf"/>
</dbReference>
<keyword evidence="3" id="KW-1185">Reference proteome</keyword>
<name>A0A562PPC5_9PSED</name>
<sequence>MSGAPSIWPMTLADFREATAANTATPSCGAAAVVAADLGLALILMALRITESKQPDLERARLIERAENLLIKLGAYADADIKAFKTYMNVMKEKDEPQKEVKNATQQVVEVPLATAKACLEGVRLAKQALPLTVEPVRSDILSGALLLQAGLSAVLLNVDVNLSNLQETHARDAAKRARSQLQDEADELLAELRRERVC</sequence>
<dbReference type="SUPFAM" id="SSF101262">
    <property type="entry name" value="Methenyltetrahydrofolate cyclohydrolase-like"/>
    <property type="match status" value="1"/>
</dbReference>
<dbReference type="Pfam" id="PF04961">
    <property type="entry name" value="FTCD_C"/>
    <property type="match status" value="1"/>
</dbReference>
<dbReference type="GO" id="GO:0003824">
    <property type="term" value="F:catalytic activity"/>
    <property type="evidence" value="ECO:0007669"/>
    <property type="project" value="InterPro"/>
</dbReference>
<reference evidence="2 3" key="1">
    <citation type="journal article" date="2015" name="Stand. Genomic Sci.">
        <title>Genomic Encyclopedia of Bacterial and Archaeal Type Strains, Phase III: the genomes of soil and plant-associated and newly described type strains.</title>
        <authorList>
            <person name="Whitman W.B."/>
            <person name="Woyke T."/>
            <person name="Klenk H.P."/>
            <person name="Zhou Y."/>
            <person name="Lilburn T.G."/>
            <person name="Beck B.J."/>
            <person name="De Vos P."/>
            <person name="Vandamme P."/>
            <person name="Eisen J.A."/>
            <person name="Garrity G."/>
            <person name="Hugenholtz P."/>
            <person name="Kyrpides N.C."/>
        </authorList>
    </citation>
    <scope>NUCLEOTIDE SEQUENCE [LARGE SCALE GENOMIC DNA]</scope>
    <source>
        <strain evidence="2 3">CGMCC 1.6858</strain>
    </source>
</reference>
<evidence type="ECO:0000259" key="1">
    <source>
        <dbReference type="Pfam" id="PF04961"/>
    </source>
</evidence>
<dbReference type="AlphaFoldDB" id="A0A562PPC5"/>
<evidence type="ECO:0000313" key="2">
    <source>
        <dbReference type="EMBL" id="TWI46307.1"/>
    </source>
</evidence>
<protein>
    <submittedName>
        <fullName evidence="2">Formiminotetrahydrofolate cyclodeaminase</fullName>
    </submittedName>
</protein>
<accession>A0A562PPC5</accession>
<dbReference type="InterPro" id="IPR007044">
    <property type="entry name" value="Cyclodeamin/CycHdrlase"/>
</dbReference>
<dbReference type="Gene3D" id="1.20.120.680">
    <property type="entry name" value="Formiminotetrahydrofolate cyclodeaminase monomer, up-and-down helical bundle"/>
    <property type="match status" value="1"/>
</dbReference>
<dbReference type="Proteomes" id="UP000316905">
    <property type="component" value="Unassembled WGS sequence"/>
</dbReference>
<organism evidence="2 3">
    <name type="scientific">Pseudomonas duriflava</name>
    <dbReference type="NCBI Taxonomy" id="459528"/>
    <lineage>
        <taxon>Bacteria</taxon>
        <taxon>Pseudomonadati</taxon>
        <taxon>Pseudomonadota</taxon>
        <taxon>Gammaproteobacteria</taxon>
        <taxon>Pseudomonadales</taxon>
        <taxon>Pseudomonadaceae</taxon>
        <taxon>Pseudomonas</taxon>
    </lineage>
</organism>
<dbReference type="EMBL" id="VLKY01000031">
    <property type="protein sequence ID" value="TWI46307.1"/>
    <property type="molecule type" value="Genomic_DNA"/>
</dbReference>